<evidence type="ECO:0000256" key="1">
    <source>
        <dbReference type="SAM" id="MobiDB-lite"/>
    </source>
</evidence>
<evidence type="ECO:0000313" key="2">
    <source>
        <dbReference type="EMBL" id="EOY25110.1"/>
    </source>
</evidence>
<gene>
    <name evidence="2" type="ORF">TCM_016523</name>
</gene>
<protein>
    <recommendedName>
        <fullName evidence="4">BZIP domain-containing protein</fullName>
    </recommendedName>
</protein>
<organism evidence="2 3">
    <name type="scientific">Theobroma cacao</name>
    <name type="common">Cacao</name>
    <name type="synonym">Cocoa</name>
    <dbReference type="NCBI Taxonomy" id="3641"/>
    <lineage>
        <taxon>Eukaryota</taxon>
        <taxon>Viridiplantae</taxon>
        <taxon>Streptophyta</taxon>
        <taxon>Embryophyta</taxon>
        <taxon>Tracheophyta</taxon>
        <taxon>Spermatophyta</taxon>
        <taxon>Magnoliopsida</taxon>
        <taxon>eudicotyledons</taxon>
        <taxon>Gunneridae</taxon>
        <taxon>Pentapetalae</taxon>
        <taxon>rosids</taxon>
        <taxon>malvids</taxon>
        <taxon>Malvales</taxon>
        <taxon>Malvaceae</taxon>
        <taxon>Byttnerioideae</taxon>
        <taxon>Theobroma</taxon>
    </lineage>
</organism>
<dbReference type="HOGENOM" id="CLU_695232_0_0_1"/>
<dbReference type="InParanoid" id="A0A061G5I7"/>
<dbReference type="AlphaFoldDB" id="A0A061G5I7"/>
<feature type="compositionally biased region" description="Basic and acidic residues" evidence="1">
    <location>
        <begin position="50"/>
        <end position="70"/>
    </location>
</feature>
<evidence type="ECO:0008006" key="4">
    <source>
        <dbReference type="Google" id="ProtNLM"/>
    </source>
</evidence>
<feature type="region of interest" description="Disordered" evidence="1">
    <location>
        <begin position="37"/>
        <end position="71"/>
    </location>
</feature>
<proteinExistence type="predicted"/>
<sequence>MQNDNDDDDDFDFVNAKNRGGGKEILLKVGVHEHMVDSSTAAEAAETEATNEHKQTDRKPDKTRAQKDAHNAACRMSRLKRKMDVEKLEADYLQTKKKFHKMQVEHQSMYTVMRADLQSMYTKLEERNSEITLLKTALRILGINFTSVKELQEWILSLKYEKVGQGSGPNDTNVTASAAAGPSFVATHDHSPNNAAVILIYFLVTLGILNASAAGRSFDANYALLRAFDAPNINHDPAAAGFSTPSAAGPSSGTNGANITAFAASGPSFPNHGLPNNAPDNNPFSNDPTLAVGSPTASVIGSFFAANPELASAFDAPYNPSTSDRFTDHDLAAAGSSLIAGHDLPVMSDAPHNHDIISNLSTHHDPAAGFSTSSAAGFSSVANHNLHARKAYDISRLFTHDPCPR</sequence>
<name>A0A061G5I7_THECC</name>
<dbReference type="EMBL" id="CM001881">
    <property type="protein sequence ID" value="EOY25110.1"/>
    <property type="molecule type" value="Genomic_DNA"/>
</dbReference>
<dbReference type="Proteomes" id="UP000026915">
    <property type="component" value="Chromosome 3"/>
</dbReference>
<accession>A0A061G5I7</accession>
<keyword evidence="3" id="KW-1185">Reference proteome</keyword>
<evidence type="ECO:0000313" key="3">
    <source>
        <dbReference type="Proteomes" id="UP000026915"/>
    </source>
</evidence>
<reference evidence="2 3" key="1">
    <citation type="journal article" date="2013" name="Genome Biol.">
        <title>The genome sequence of the most widely cultivated cacao type and its use to identify candidate genes regulating pod color.</title>
        <authorList>
            <person name="Motamayor J.C."/>
            <person name="Mockaitis K."/>
            <person name="Schmutz J."/>
            <person name="Haiminen N."/>
            <person name="Iii D.L."/>
            <person name="Cornejo O."/>
            <person name="Findley S.D."/>
            <person name="Zheng P."/>
            <person name="Utro F."/>
            <person name="Royaert S."/>
            <person name="Saski C."/>
            <person name="Jenkins J."/>
            <person name="Podicheti R."/>
            <person name="Zhao M."/>
            <person name="Scheffler B.E."/>
            <person name="Stack J.C."/>
            <person name="Feltus F.A."/>
            <person name="Mustiga G.M."/>
            <person name="Amores F."/>
            <person name="Phillips W."/>
            <person name="Marelli J.P."/>
            <person name="May G.D."/>
            <person name="Shapiro H."/>
            <person name="Ma J."/>
            <person name="Bustamante C.D."/>
            <person name="Schnell R.J."/>
            <person name="Main D."/>
            <person name="Gilbert D."/>
            <person name="Parida L."/>
            <person name="Kuhn D.N."/>
        </authorList>
    </citation>
    <scope>NUCLEOTIDE SEQUENCE [LARGE SCALE GENOMIC DNA]</scope>
    <source>
        <strain evidence="3">cv. Matina 1-6</strain>
    </source>
</reference>
<dbReference type="Gramene" id="EOY25110">
    <property type="protein sequence ID" value="EOY25110"/>
    <property type="gene ID" value="TCM_016523"/>
</dbReference>